<keyword evidence="3" id="KW-0808">Transferase</keyword>
<proteinExistence type="inferred from homology"/>
<dbReference type="InterPro" id="IPR016181">
    <property type="entry name" value="Acyl_CoA_acyltransferase"/>
</dbReference>
<protein>
    <submittedName>
        <fullName evidence="6">Ribosomal protein S18-alanine N-acetyltransferase</fullName>
    </submittedName>
</protein>
<dbReference type="KEGG" id="afx:JZ786_21640"/>
<keyword evidence="6" id="KW-0689">Ribosomal protein</keyword>
<dbReference type="GO" id="GO:0008080">
    <property type="term" value="F:N-acetyltransferase activity"/>
    <property type="evidence" value="ECO:0007669"/>
    <property type="project" value="InterPro"/>
</dbReference>
<keyword evidence="4" id="KW-0012">Acyltransferase</keyword>
<name>A0A9X7VXR6_9BACL</name>
<evidence type="ECO:0000256" key="1">
    <source>
        <dbReference type="ARBA" id="ARBA00005395"/>
    </source>
</evidence>
<feature type="domain" description="N-acetyltransferase" evidence="5">
    <location>
        <begin position="12"/>
        <end position="157"/>
    </location>
</feature>
<dbReference type="InterPro" id="IPR006464">
    <property type="entry name" value="AcTrfase_RimI/Ard1"/>
</dbReference>
<accession>A0A9X7VXR6</accession>
<dbReference type="InterPro" id="IPR000182">
    <property type="entry name" value="GNAT_dom"/>
</dbReference>
<evidence type="ECO:0000313" key="6">
    <source>
        <dbReference type="EMBL" id="QSO46986.1"/>
    </source>
</evidence>
<sequence>MVPAETFNPDNMTLRHMMLQDIDQVLQVEHRCFTAPWSRQAFVTELVDNRLAHYVVLEYEHRIVGYAGVWLVVDEGHVTNVAVDPDFQGRHLGEFLMRTLMDYCASQGLLRMTLEVRVTNSVAQNLYEKLGFVGVGKRRGYYTDNNEDALIMWAELSRE</sequence>
<dbReference type="EMBL" id="CP071182">
    <property type="protein sequence ID" value="QSO46986.1"/>
    <property type="molecule type" value="Genomic_DNA"/>
</dbReference>
<keyword evidence="6" id="KW-0687">Ribonucleoprotein</keyword>
<evidence type="ECO:0000256" key="2">
    <source>
        <dbReference type="ARBA" id="ARBA00022490"/>
    </source>
</evidence>
<evidence type="ECO:0000256" key="3">
    <source>
        <dbReference type="ARBA" id="ARBA00022679"/>
    </source>
</evidence>
<dbReference type="CDD" id="cd04301">
    <property type="entry name" value="NAT_SF"/>
    <property type="match status" value="1"/>
</dbReference>
<dbReference type="GO" id="GO:0005840">
    <property type="term" value="C:ribosome"/>
    <property type="evidence" value="ECO:0007669"/>
    <property type="project" value="UniProtKB-KW"/>
</dbReference>
<dbReference type="RefSeq" id="WP_206656347.1">
    <property type="nucleotide sequence ID" value="NZ_CP071182.1"/>
</dbReference>
<dbReference type="SUPFAM" id="SSF55729">
    <property type="entry name" value="Acyl-CoA N-acyltransferases (Nat)"/>
    <property type="match status" value="1"/>
</dbReference>
<evidence type="ECO:0000313" key="7">
    <source>
        <dbReference type="Proteomes" id="UP000663505"/>
    </source>
</evidence>
<dbReference type="InterPro" id="IPR050680">
    <property type="entry name" value="YpeA/RimI_acetyltransf"/>
</dbReference>
<organism evidence="6 7">
    <name type="scientific">Alicyclobacillus mengziensis</name>
    <dbReference type="NCBI Taxonomy" id="2931921"/>
    <lineage>
        <taxon>Bacteria</taxon>
        <taxon>Bacillati</taxon>
        <taxon>Bacillota</taxon>
        <taxon>Bacilli</taxon>
        <taxon>Bacillales</taxon>
        <taxon>Alicyclobacillaceae</taxon>
        <taxon>Alicyclobacillus</taxon>
    </lineage>
</organism>
<dbReference type="PROSITE" id="PS51186">
    <property type="entry name" value="GNAT"/>
    <property type="match status" value="1"/>
</dbReference>
<dbReference type="Gene3D" id="3.40.630.30">
    <property type="match status" value="1"/>
</dbReference>
<dbReference type="PANTHER" id="PTHR43420">
    <property type="entry name" value="ACETYLTRANSFERASE"/>
    <property type="match status" value="1"/>
</dbReference>
<dbReference type="Proteomes" id="UP000663505">
    <property type="component" value="Chromosome"/>
</dbReference>
<comment type="similarity">
    <text evidence="1">Belongs to the acetyltransferase family. RimI subfamily.</text>
</comment>
<evidence type="ECO:0000256" key="4">
    <source>
        <dbReference type="ARBA" id="ARBA00023315"/>
    </source>
</evidence>
<evidence type="ECO:0000259" key="5">
    <source>
        <dbReference type="PROSITE" id="PS51186"/>
    </source>
</evidence>
<dbReference type="AlphaFoldDB" id="A0A9X7VXR6"/>
<dbReference type="NCBIfam" id="TIGR01575">
    <property type="entry name" value="rimI"/>
    <property type="match status" value="1"/>
</dbReference>
<reference evidence="6 7" key="1">
    <citation type="submission" date="2021-02" db="EMBL/GenBank/DDBJ databases">
        <title>Alicyclobacillus curvatus sp. nov. and Alicyclobacillus mengziensis sp. nov., two acidophilic bacteria isolated from acid mine drainage.</title>
        <authorList>
            <person name="Huang Y."/>
        </authorList>
    </citation>
    <scope>NUCLEOTIDE SEQUENCE [LARGE SCALE GENOMIC DNA]</scope>
    <source>
        <strain evidence="6 7">S30H14</strain>
    </source>
</reference>
<dbReference type="Pfam" id="PF00583">
    <property type="entry name" value="Acetyltransf_1"/>
    <property type="match status" value="1"/>
</dbReference>
<keyword evidence="7" id="KW-1185">Reference proteome</keyword>
<keyword evidence="2" id="KW-0963">Cytoplasm</keyword>
<dbReference type="PANTHER" id="PTHR43420:SF44">
    <property type="entry name" value="ACETYLTRANSFERASE YPEA"/>
    <property type="match status" value="1"/>
</dbReference>
<gene>
    <name evidence="6" type="primary">rimI</name>
    <name evidence="6" type="ORF">JZ786_21640</name>
</gene>